<reference evidence="3" key="1">
    <citation type="submission" date="2022-11" db="UniProtKB">
        <authorList>
            <consortium name="WormBaseParasite"/>
        </authorList>
    </citation>
    <scope>IDENTIFICATION</scope>
</reference>
<evidence type="ECO:0000313" key="2">
    <source>
        <dbReference type="Proteomes" id="UP000887566"/>
    </source>
</evidence>
<organism evidence="2 3">
    <name type="scientific">Plectus sambesii</name>
    <dbReference type="NCBI Taxonomy" id="2011161"/>
    <lineage>
        <taxon>Eukaryota</taxon>
        <taxon>Metazoa</taxon>
        <taxon>Ecdysozoa</taxon>
        <taxon>Nematoda</taxon>
        <taxon>Chromadorea</taxon>
        <taxon>Plectida</taxon>
        <taxon>Plectina</taxon>
        <taxon>Plectoidea</taxon>
        <taxon>Plectidae</taxon>
        <taxon>Plectus</taxon>
    </lineage>
</organism>
<dbReference type="WBParaSite" id="PSAMB.scaffold17729size1065.g37387.t1">
    <property type="protein sequence ID" value="PSAMB.scaffold17729size1065.g37387.t1"/>
    <property type="gene ID" value="PSAMB.scaffold17729size1065.g37387"/>
</dbReference>
<feature type="region of interest" description="Disordered" evidence="1">
    <location>
        <begin position="68"/>
        <end position="113"/>
    </location>
</feature>
<feature type="compositionally biased region" description="Polar residues" evidence="1">
    <location>
        <begin position="68"/>
        <end position="77"/>
    </location>
</feature>
<name>A0A914VBT8_9BILA</name>
<dbReference type="AlphaFoldDB" id="A0A914VBT8"/>
<evidence type="ECO:0000313" key="3">
    <source>
        <dbReference type="WBParaSite" id="PSAMB.scaffold17729size1065.g37387.t1"/>
    </source>
</evidence>
<sequence length="113" mass="12674">WAEARKLRFSEDDGRSSIANYATKLRSSTGSLNLAPTRETLTAARRTPVRLLIPPPESDVAISSVTEHYDQLSTSPSRSKRCRSSEDLMDESSAAARPSLDFEKMREVMRQFP</sequence>
<keyword evidence="2" id="KW-1185">Reference proteome</keyword>
<proteinExistence type="predicted"/>
<dbReference type="Proteomes" id="UP000887566">
    <property type="component" value="Unplaced"/>
</dbReference>
<feature type="compositionally biased region" description="Basic and acidic residues" evidence="1">
    <location>
        <begin position="100"/>
        <end position="113"/>
    </location>
</feature>
<accession>A0A914VBT8</accession>
<protein>
    <submittedName>
        <fullName evidence="3">Uncharacterized protein</fullName>
    </submittedName>
</protein>
<evidence type="ECO:0000256" key="1">
    <source>
        <dbReference type="SAM" id="MobiDB-lite"/>
    </source>
</evidence>